<feature type="chain" id="PRO_5046020125" evidence="1">
    <location>
        <begin position="16"/>
        <end position="67"/>
    </location>
</feature>
<protein>
    <submittedName>
        <fullName evidence="2">Oidioi.mRNA.OKI2018_I69.PAR.g8591.t1.cds</fullName>
    </submittedName>
</protein>
<reference evidence="2 3" key="1">
    <citation type="submission" date="2021-04" db="EMBL/GenBank/DDBJ databases">
        <authorList>
            <person name="Bliznina A."/>
        </authorList>
    </citation>
    <scope>NUCLEOTIDE SEQUENCE [LARGE SCALE GENOMIC DNA]</scope>
</reference>
<name>A0ABN7RJ63_OIKDI</name>
<evidence type="ECO:0000313" key="3">
    <source>
        <dbReference type="Proteomes" id="UP001158576"/>
    </source>
</evidence>
<evidence type="ECO:0000313" key="2">
    <source>
        <dbReference type="EMBL" id="CAG5076934.1"/>
    </source>
</evidence>
<dbReference type="Proteomes" id="UP001158576">
    <property type="component" value="Chromosome PAR"/>
</dbReference>
<gene>
    <name evidence="2" type="ORF">OKIOD_LOCUS149</name>
</gene>
<accession>A0ABN7RJ63</accession>
<evidence type="ECO:0000256" key="1">
    <source>
        <dbReference type="SAM" id="SignalP"/>
    </source>
</evidence>
<keyword evidence="3" id="KW-1185">Reference proteome</keyword>
<feature type="signal peptide" evidence="1">
    <location>
        <begin position="1"/>
        <end position="15"/>
    </location>
</feature>
<organism evidence="2 3">
    <name type="scientific">Oikopleura dioica</name>
    <name type="common">Tunicate</name>
    <dbReference type="NCBI Taxonomy" id="34765"/>
    <lineage>
        <taxon>Eukaryota</taxon>
        <taxon>Metazoa</taxon>
        <taxon>Chordata</taxon>
        <taxon>Tunicata</taxon>
        <taxon>Appendicularia</taxon>
        <taxon>Copelata</taxon>
        <taxon>Oikopleuridae</taxon>
        <taxon>Oikopleura</taxon>
    </lineage>
</organism>
<keyword evidence="1" id="KW-0732">Signal</keyword>
<proteinExistence type="predicted"/>
<sequence>MFRLYFACFLSLVAANLNYNPPRYSLYMKRSNDGFVWDKLHEKRAPGFHSSNFPFYLQHLYQQTPSD</sequence>
<dbReference type="EMBL" id="OU015568">
    <property type="protein sequence ID" value="CAG5076934.1"/>
    <property type="molecule type" value="Genomic_DNA"/>
</dbReference>